<accession>A0A8W8K368</accession>
<organism evidence="2 3">
    <name type="scientific">Magallana gigas</name>
    <name type="common">Pacific oyster</name>
    <name type="synonym">Crassostrea gigas</name>
    <dbReference type="NCBI Taxonomy" id="29159"/>
    <lineage>
        <taxon>Eukaryota</taxon>
        <taxon>Metazoa</taxon>
        <taxon>Spiralia</taxon>
        <taxon>Lophotrochozoa</taxon>
        <taxon>Mollusca</taxon>
        <taxon>Bivalvia</taxon>
        <taxon>Autobranchia</taxon>
        <taxon>Pteriomorphia</taxon>
        <taxon>Ostreida</taxon>
        <taxon>Ostreoidea</taxon>
        <taxon>Ostreidae</taxon>
        <taxon>Magallana</taxon>
    </lineage>
</organism>
<dbReference type="SUPFAM" id="SSF143990">
    <property type="entry name" value="YbiA-like"/>
    <property type="match status" value="1"/>
</dbReference>
<dbReference type="OrthoDB" id="206452at2759"/>
<proteinExistence type="predicted"/>
<keyword evidence="3" id="KW-1185">Reference proteome</keyword>
<dbReference type="Gene3D" id="1.10.357.40">
    <property type="entry name" value="YbiA-like"/>
    <property type="match status" value="1"/>
</dbReference>
<dbReference type="InterPro" id="IPR012816">
    <property type="entry name" value="NADAR"/>
</dbReference>
<protein>
    <recommendedName>
        <fullName evidence="1">NADAR domain-containing protein</fullName>
    </recommendedName>
</protein>
<dbReference type="CDD" id="cd15457">
    <property type="entry name" value="NADAR"/>
    <property type="match status" value="1"/>
</dbReference>
<evidence type="ECO:0000313" key="2">
    <source>
        <dbReference type="EnsemblMetazoa" id="G21437.1:cds"/>
    </source>
</evidence>
<dbReference type="EnsemblMetazoa" id="G21437.1">
    <property type="protein sequence ID" value="G21437.1:cds"/>
    <property type="gene ID" value="G21437"/>
</dbReference>
<evidence type="ECO:0000259" key="1">
    <source>
        <dbReference type="Pfam" id="PF08719"/>
    </source>
</evidence>
<sequence length="288" mass="33452">MLSTYVLFYAEEEIIKMSLRDLNTAGSVEEWAKKNCLNNHPLIVEKLEELRAERVEISDDELPCMEINIPRECAVLTTDSVTLQEYSDKTPNDELIARGSVKIKKFRREDSTSLLTRNPVKDREEDFYHFYGKKSPFSNFHPAKFILEGVEYRCSEQYMMHQKAVLFRDNEKAQQILSTTDPIKMKRLGRKVNGFHAKVWSSQCMNIVKRGVTAKFKQNPHLERALIDTFPKILAEASPSDRLWGIGLGLQDKPQINNRKTWRGKNRLGYLLTDVRNEIMSENGMFDQ</sequence>
<feature type="domain" description="NADAR" evidence="1">
    <location>
        <begin position="130"/>
        <end position="279"/>
    </location>
</feature>
<evidence type="ECO:0000313" key="3">
    <source>
        <dbReference type="Proteomes" id="UP000005408"/>
    </source>
</evidence>
<dbReference type="NCBIfam" id="TIGR02464">
    <property type="entry name" value="ribofla_fusion"/>
    <property type="match status" value="1"/>
</dbReference>
<name>A0A8W8K368_MAGGI</name>
<dbReference type="Proteomes" id="UP000005408">
    <property type="component" value="Unassembled WGS sequence"/>
</dbReference>
<dbReference type="OMA" id="CVEIYFQ"/>
<dbReference type="Pfam" id="PF08719">
    <property type="entry name" value="NADAR"/>
    <property type="match status" value="1"/>
</dbReference>
<reference evidence="2" key="1">
    <citation type="submission" date="2022-08" db="UniProtKB">
        <authorList>
            <consortium name="EnsemblMetazoa"/>
        </authorList>
    </citation>
    <scope>IDENTIFICATION</scope>
    <source>
        <strain evidence="2">05x7-T-G4-1.051#20</strain>
    </source>
</reference>
<dbReference type="InterPro" id="IPR037238">
    <property type="entry name" value="YbiA-like_sf"/>
</dbReference>
<dbReference type="AlphaFoldDB" id="A0A8W8K368"/>